<dbReference type="EMBL" id="KK852618">
    <property type="protein sequence ID" value="KDR20148.1"/>
    <property type="molecule type" value="Genomic_DNA"/>
</dbReference>
<reference evidence="1 2" key="1">
    <citation type="journal article" date="2014" name="Nat. Commun.">
        <title>Molecular traces of alternative social organization in a termite genome.</title>
        <authorList>
            <person name="Terrapon N."/>
            <person name="Li C."/>
            <person name="Robertson H.M."/>
            <person name="Ji L."/>
            <person name="Meng X."/>
            <person name="Booth W."/>
            <person name="Chen Z."/>
            <person name="Childers C.P."/>
            <person name="Glastad K.M."/>
            <person name="Gokhale K."/>
            <person name="Gowin J."/>
            <person name="Gronenberg W."/>
            <person name="Hermansen R.A."/>
            <person name="Hu H."/>
            <person name="Hunt B.G."/>
            <person name="Huylmans A.K."/>
            <person name="Khalil S.M."/>
            <person name="Mitchell R.D."/>
            <person name="Munoz-Torres M.C."/>
            <person name="Mustard J.A."/>
            <person name="Pan H."/>
            <person name="Reese J.T."/>
            <person name="Scharf M.E."/>
            <person name="Sun F."/>
            <person name="Vogel H."/>
            <person name="Xiao J."/>
            <person name="Yang W."/>
            <person name="Yang Z."/>
            <person name="Yang Z."/>
            <person name="Zhou J."/>
            <person name="Zhu J."/>
            <person name="Brent C.S."/>
            <person name="Elsik C.G."/>
            <person name="Goodisman M.A."/>
            <person name="Liberles D.A."/>
            <person name="Roe R.M."/>
            <person name="Vargo E.L."/>
            <person name="Vilcinskas A."/>
            <person name="Wang J."/>
            <person name="Bornberg-Bauer E."/>
            <person name="Korb J."/>
            <person name="Zhang G."/>
            <person name="Liebig J."/>
        </authorList>
    </citation>
    <scope>NUCLEOTIDE SEQUENCE [LARGE SCALE GENOMIC DNA]</scope>
    <source>
        <tissue evidence="1">Whole organism</tissue>
    </source>
</reference>
<evidence type="ECO:0000313" key="1">
    <source>
        <dbReference type="EMBL" id="KDR20148.1"/>
    </source>
</evidence>
<proteinExistence type="predicted"/>
<name>A0A067RKV4_ZOONE</name>
<dbReference type="Proteomes" id="UP000027135">
    <property type="component" value="Unassembled WGS sequence"/>
</dbReference>
<evidence type="ECO:0000313" key="2">
    <source>
        <dbReference type="Proteomes" id="UP000027135"/>
    </source>
</evidence>
<organism evidence="1 2">
    <name type="scientific">Zootermopsis nevadensis</name>
    <name type="common">Dampwood termite</name>
    <dbReference type="NCBI Taxonomy" id="136037"/>
    <lineage>
        <taxon>Eukaryota</taxon>
        <taxon>Metazoa</taxon>
        <taxon>Ecdysozoa</taxon>
        <taxon>Arthropoda</taxon>
        <taxon>Hexapoda</taxon>
        <taxon>Insecta</taxon>
        <taxon>Pterygota</taxon>
        <taxon>Neoptera</taxon>
        <taxon>Polyneoptera</taxon>
        <taxon>Dictyoptera</taxon>
        <taxon>Blattodea</taxon>
        <taxon>Blattoidea</taxon>
        <taxon>Termitoidae</taxon>
        <taxon>Termopsidae</taxon>
        <taxon>Zootermopsis</taxon>
    </lineage>
</organism>
<sequence>MHNAIKSYQVFKYTKEQIDDSGLYTTSPSSRLGDTVSDLKKHWNSTESKSKILGTKTFARTAKVWSQQTFTSYSFIIYLSTLPMEFSAYNHTAACVIPFLFYVRRGLRKQ</sequence>
<dbReference type="InParanoid" id="A0A067RKV4"/>
<gene>
    <name evidence="1" type="ORF">L798_05636</name>
</gene>
<protein>
    <submittedName>
        <fullName evidence="1">Uncharacterized protein</fullName>
    </submittedName>
</protein>
<keyword evidence="2" id="KW-1185">Reference proteome</keyword>
<dbReference type="AlphaFoldDB" id="A0A067RKV4"/>
<accession>A0A067RKV4</accession>